<proteinExistence type="predicted"/>
<dbReference type="AlphaFoldDB" id="A0A096DD59"/>
<gene>
    <name evidence="1" type="ORF">HMPREF0661_01460</name>
</gene>
<comment type="caution">
    <text evidence="1">The sequence shown here is derived from an EMBL/GenBank/DDBJ whole genome shotgun (WGS) entry which is preliminary data.</text>
</comment>
<dbReference type="EMBL" id="JRNS01000100">
    <property type="protein sequence ID" value="KGF55444.1"/>
    <property type="molecule type" value="Genomic_DNA"/>
</dbReference>
<dbReference type="RefSeq" id="WP_036861957.1">
    <property type="nucleotide sequence ID" value="NZ_JRNS01000100.1"/>
</dbReference>
<sequence length="125" mass="14580">MYEGLASYFLPEGVLEYFEVTDFATQRTLDKDVLYTTELHIYLDERDNRTPEMKGSVSDGFGEESCLLDYPARDKKAVLHIRRRRWTMLDGTTRSVDLGKEFELKHKGTRYAKDFALFLKRANGL</sequence>
<accession>A0A096DD59</accession>
<evidence type="ECO:0000313" key="2">
    <source>
        <dbReference type="Proteomes" id="UP000029578"/>
    </source>
</evidence>
<protein>
    <recommendedName>
        <fullName evidence="3">Transposase</fullName>
    </recommendedName>
</protein>
<organism evidence="1 2">
    <name type="scientific">Prevotella melaninogenica DNF00666</name>
    <dbReference type="NCBI Taxonomy" id="1401073"/>
    <lineage>
        <taxon>Bacteria</taxon>
        <taxon>Pseudomonadati</taxon>
        <taxon>Bacteroidota</taxon>
        <taxon>Bacteroidia</taxon>
        <taxon>Bacteroidales</taxon>
        <taxon>Prevotellaceae</taxon>
        <taxon>Prevotella</taxon>
    </lineage>
</organism>
<name>A0A096DD59_9BACT</name>
<reference evidence="1 2" key="1">
    <citation type="submission" date="2014-07" db="EMBL/GenBank/DDBJ databases">
        <authorList>
            <person name="McCorrison J."/>
            <person name="Sanka R."/>
            <person name="Torralba M."/>
            <person name="Gillis M."/>
            <person name="Haft D.H."/>
            <person name="Methe B."/>
            <person name="Sutton G."/>
            <person name="Nelson K.E."/>
        </authorList>
    </citation>
    <scope>NUCLEOTIDE SEQUENCE [LARGE SCALE GENOMIC DNA]</scope>
    <source>
        <strain evidence="1 2">DNF00666</strain>
    </source>
</reference>
<evidence type="ECO:0000313" key="1">
    <source>
        <dbReference type="EMBL" id="KGF55444.1"/>
    </source>
</evidence>
<evidence type="ECO:0008006" key="3">
    <source>
        <dbReference type="Google" id="ProtNLM"/>
    </source>
</evidence>
<dbReference type="Proteomes" id="UP000029578">
    <property type="component" value="Unassembled WGS sequence"/>
</dbReference>